<organism evidence="2 3">
    <name type="scientific">Lacipirellula limnantheis</name>
    <dbReference type="NCBI Taxonomy" id="2528024"/>
    <lineage>
        <taxon>Bacteria</taxon>
        <taxon>Pseudomonadati</taxon>
        <taxon>Planctomycetota</taxon>
        <taxon>Planctomycetia</taxon>
        <taxon>Pirellulales</taxon>
        <taxon>Lacipirellulaceae</taxon>
        <taxon>Lacipirellula</taxon>
    </lineage>
</organism>
<feature type="chain" id="PRO_5021842840" description="Right handed beta helix domain-containing protein" evidence="1">
    <location>
        <begin position="27"/>
        <end position="385"/>
    </location>
</feature>
<dbReference type="KEGG" id="llh:I41_22010"/>
<keyword evidence="3" id="KW-1185">Reference proteome</keyword>
<dbReference type="EMBL" id="CP036339">
    <property type="protein sequence ID" value="QDT73012.1"/>
    <property type="molecule type" value="Genomic_DNA"/>
</dbReference>
<evidence type="ECO:0008006" key="4">
    <source>
        <dbReference type="Google" id="ProtNLM"/>
    </source>
</evidence>
<dbReference type="InterPro" id="IPR011050">
    <property type="entry name" value="Pectin_lyase_fold/virulence"/>
</dbReference>
<evidence type="ECO:0000256" key="1">
    <source>
        <dbReference type="SAM" id="SignalP"/>
    </source>
</evidence>
<keyword evidence="1" id="KW-0732">Signal</keyword>
<dbReference type="Gene3D" id="2.160.20.10">
    <property type="entry name" value="Single-stranded right-handed beta-helix, Pectin lyase-like"/>
    <property type="match status" value="1"/>
</dbReference>
<evidence type="ECO:0000313" key="2">
    <source>
        <dbReference type="EMBL" id="QDT73012.1"/>
    </source>
</evidence>
<dbReference type="OrthoDB" id="252609at2"/>
<sequence precursor="true">MQHYRVGVLCILAAALSSLTTRPAVALEAAPILAAEGPSHRGVTLYVSKQGDDSDGSSWARAYHKIQSALSAIPDDRGGHRIVIRPDVYLEANLHPTHKGAAASYNELIGDHDGRLGSGATGWTVIDSGDPATGFKSFDWHSTFRAYKKGWSAEHTAESASSATWDRWKLSRLYATGADAGLFFDLVDETQPFTVVVEDSVGIGRAFGGGVASCLSRCEEPIAFRRCHLWALDFWGDTSGAYVRVENKTMPVHPDVIFEDCTLVGPQCALKSSNFGFQTSTYAKLKNCRLAALNFSQPQGTPTDGIIQSVQDGKLLRVDLEDCTLMGYKVFGVIVNKESADEIQYTVKGSVAAYVQFQQTVPPDIERLTQWPVDLFRSLTPPPGR</sequence>
<reference evidence="2 3" key="1">
    <citation type="submission" date="2019-02" db="EMBL/GenBank/DDBJ databases">
        <title>Deep-cultivation of Planctomycetes and their phenomic and genomic characterization uncovers novel biology.</title>
        <authorList>
            <person name="Wiegand S."/>
            <person name="Jogler M."/>
            <person name="Boedeker C."/>
            <person name="Pinto D."/>
            <person name="Vollmers J."/>
            <person name="Rivas-Marin E."/>
            <person name="Kohn T."/>
            <person name="Peeters S.H."/>
            <person name="Heuer A."/>
            <person name="Rast P."/>
            <person name="Oberbeckmann S."/>
            <person name="Bunk B."/>
            <person name="Jeske O."/>
            <person name="Meyerdierks A."/>
            <person name="Storesund J.E."/>
            <person name="Kallscheuer N."/>
            <person name="Luecker S."/>
            <person name="Lage O.M."/>
            <person name="Pohl T."/>
            <person name="Merkel B.J."/>
            <person name="Hornburger P."/>
            <person name="Mueller R.-W."/>
            <person name="Bruemmer F."/>
            <person name="Labrenz M."/>
            <person name="Spormann A.M."/>
            <person name="Op den Camp H."/>
            <person name="Overmann J."/>
            <person name="Amann R."/>
            <person name="Jetten M.S.M."/>
            <person name="Mascher T."/>
            <person name="Medema M.H."/>
            <person name="Devos D.P."/>
            <person name="Kaster A.-K."/>
            <person name="Ovreas L."/>
            <person name="Rohde M."/>
            <person name="Galperin M.Y."/>
            <person name="Jogler C."/>
        </authorList>
    </citation>
    <scope>NUCLEOTIDE SEQUENCE [LARGE SCALE GENOMIC DNA]</scope>
    <source>
        <strain evidence="2 3">I41</strain>
    </source>
</reference>
<dbReference type="Proteomes" id="UP000317909">
    <property type="component" value="Chromosome"/>
</dbReference>
<dbReference type="AlphaFoldDB" id="A0A517TXB4"/>
<dbReference type="SUPFAM" id="SSF51126">
    <property type="entry name" value="Pectin lyase-like"/>
    <property type="match status" value="1"/>
</dbReference>
<feature type="signal peptide" evidence="1">
    <location>
        <begin position="1"/>
        <end position="26"/>
    </location>
</feature>
<evidence type="ECO:0000313" key="3">
    <source>
        <dbReference type="Proteomes" id="UP000317909"/>
    </source>
</evidence>
<protein>
    <recommendedName>
        <fullName evidence="4">Right handed beta helix domain-containing protein</fullName>
    </recommendedName>
</protein>
<dbReference type="RefSeq" id="WP_145432516.1">
    <property type="nucleotide sequence ID" value="NZ_CP036339.1"/>
</dbReference>
<proteinExistence type="predicted"/>
<accession>A0A517TXB4</accession>
<gene>
    <name evidence="2" type="ORF">I41_22010</name>
</gene>
<dbReference type="InterPro" id="IPR012334">
    <property type="entry name" value="Pectin_lyas_fold"/>
</dbReference>
<name>A0A517TXB4_9BACT</name>